<dbReference type="Proteomes" id="UP000681870">
    <property type="component" value="Unassembled WGS sequence"/>
</dbReference>
<protein>
    <submittedName>
        <fullName evidence="1">Uncharacterized protein</fullName>
    </submittedName>
</protein>
<accession>A0ABS5MAF6</accession>
<comment type="caution">
    <text evidence="1">The sequence shown here is derived from an EMBL/GenBank/DDBJ whole genome shotgun (WGS) entry which is preliminary data.</text>
</comment>
<dbReference type="RefSeq" id="WP_211740976.1">
    <property type="nucleotide sequence ID" value="NZ_JAGXBY010000001.1"/>
</dbReference>
<name>A0ABS5MAF6_9BACI</name>
<keyword evidence="2" id="KW-1185">Reference proteome</keyword>
<proteinExistence type="predicted"/>
<reference evidence="1 2" key="1">
    <citation type="submission" date="2021-05" db="EMBL/GenBank/DDBJ databases">
        <title>Ornithinibacillus massiliensis sp. nov.</title>
        <authorList>
            <person name="Iwaza R."/>
            <person name="Lagier J.-C."/>
            <person name="Raoult D."/>
        </authorList>
    </citation>
    <scope>NUCLEOTIDE SEQUENCE [LARGE SCALE GENOMIC DNA]</scope>
    <source>
        <strain evidence="1 2">Marseille-P3601</strain>
    </source>
</reference>
<sequence length="121" mass="14596">MKAEELFSFVKKDEFEPAFVEYYSADHNIILTRFERVLKRDKDKDKGKWMYFVYIFKKDSAKGKKDNLGISVYNKIFHSYEEFMGNLYYIVGEYLVDNHELQRCMKLAKKLDPNYFNEQGN</sequence>
<evidence type="ECO:0000313" key="2">
    <source>
        <dbReference type="Proteomes" id="UP000681870"/>
    </source>
</evidence>
<organism evidence="1 2">
    <name type="scientific">Ornithinibacillus massiliensis</name>
    <dbReference type="NCBI Taxonomy" id="1944633"/>
    <lineage>
        <taxon>Bacteria</taxon>
        <taxon>Bacillati</taxon>
        <taxon>Bacillota</taxon>
        <taxon>Bacilli</taxon>
        <taxon>Bacillales</taxon>
        <taxon>Bacillaceae</taxon>
        <taxon>Ornithinibacillus</taxon>
    </lineage>
</organism>
<evidence type="ECO:0000313" key="1">
    <source>
        <dbReference type="EMBL" id="MBS3678932.1"/>
    </source>
</evidence>
<dbReference type="EMBL" id="JAGXBY010000001">
    <property type="protein sequence ID" value="MBS3678932.1"/>
    <property type="molecule type" value="Genomic_DNA"/>
</dbReference>
<gene>
    <name evidence="1" type="ORF">KGF86_01770</name>
</gene>